<reference evidence="1" key="1">
    <citation type="submission" date="2023-07" db="EMBL/GenBank/DDBJ databases">
        <authorList>
            <person name="Aktuganov G."/>
            <person name="Boyko T."/>
            <person name="Delegan Y."/>
            <person name="Galimzianova N."/>
            <person name="Gilvanova E."/>
            <person name="Korobov V."/>
            <person name="Kuzmina L."/>
            <person name="Melentiev A."/>
            <person name="Milman P."/>
            <person name="Ryabova A."/>
            <person name="Stupak E."/>
            <person name="Yasakov T."/>
            <person name="Zharikova N."/>
            <person name="Zhurenko E."/>
        </authorList>
    </citation>
    <scope>NUCLEOTIDE SEQUENCE</scope>
    <source>
        <strain evidence="1">IB-739</strain>
    </source>
</reference>
<dbReference type="EMBL" id="JAUMKJ010000007">
    <property type="protein sequence ID" value="MDO3676723.1"/>
    <property type="molecule type" value="Genomic_DNA"/>
</dbReference>
<evidence type="ECO:0000313" key="1">
    <source>
        <dbReference type="EMBL" id="MDO3676723.1"/>
    </source>
</evidence>
<dbReference type="Proteomes" id="UP001168883">
    <property type="component" value="Unassembled WGS sequence"/>
</dbReference>
<keyword evidence="2" id="KW-1185">Reference proteome</keyword>
<comment type="caution">
    <text evidence="1">The sequence shown here is derived from an EMBL/GenBank/DDBJ whole genome shotgun (WGS) entry which is preliminary data.</text>
</comment>
<protein>
    <submittedName>
        <fullName evidence="1">Uncharacterized protein</fullName>
    </submittedName>
</protein>
<dbReference type="RefSeq" id="WP_127487706.1">
    <property type="nucleotide sequence ID" value="NZ_JAUMKJ010000007.1"/>
</dbReference>
<gene>
    <name evidence="1" type="ORF">Q3C12_06885</name>
</gene>
<accession>A0ABT8V5L5</accession>
<evidence type="ECO:0000313" key="2">
    <source>
        <dbReference type="Proteomes" id="UP001168883"/>
    </source>
</evidence>
<proteinExistence type="predicted"/>
<sequence length="82" mass="9190">MVLINCHKCNRVMVDELGDGTLRIRTRILLARLNGTGVQAVCPQCKNYWSKLQIKKQLDSIRSGVPACAQHARGAPLFLERD</sequence>
<organism evidence="1 2">
    <name type="scientific">Paenibacillus ehimensis</name>
    <dbReference type="NCBI Taxonomy" id="79264"/>
    <lineage>
        <taxon>Bacteria</taxon>
        <taxon>Bacillati</taxon>
        <taxon>Bacillota</taxon>
        <taxon>Bacilli</taxon>
        <taxon>Bacillales</taxon>
        <taxon>Paenibacillaceae</taxon>
        <taxon>Paenibacillus</taxon>
    </lineage>
</organism>
<name>A0ABT8V5L5_9BACL</name>